<accession>A0A4Y2DMP4</accession>
<dbReference type="EMBL" id="BGPR01000389">
    <property type="protein sequence ID" value="GBM17467.1"/>
    <property type="molecule type" value="Genomic_DNA"/>
</dbReference>
<protein>
    <submittedName>
        <fullName evidence="1">Uncharacterized protein</fullName>
    </submittedName>
</protein>
<evidence type="ECO:0000313" key="2">
    <source>
        <dbReference type="Proteomes" id="UP000499080"/>
    </source>
</evidence>
<sequence>MGDIFRDLTKLQENTTLLLLDLSLEDKIRCLFRQPAKLLHLPYLIRNRSNKHSGSGISFTETTVVTLNLQKMQLFFNGSVCSNSYHFEVLLVQIANNHLALQQVVIVFFQYLKRSGSPLMILDALDIGGILWLPITQQLCDHPSVYKQ</sequence>
<comment type="caution">
    <text evidence="1">The sequence shown here is derived from an EMBL/GenBank/DDBJ whole genome shotgun (WGS) entry which is preliminary data.</text>
</comment>
<gene>
    <name evidence="1" type="ORF">AVEN_193762_1</name>
</gene>
<dbReference type="AlphaFoldDB" id="A0A4Y2DMP4"/>
<reference evidence="1 2" key="1">
    <citation type="journal article" date="2019" name="Sci. Rep.">
        <title>Orb-weaving spider Araneus ventricosus genome elucidates the spidroin gene catalogue.</title>
        <authorList>
            <person name="Kono N."/>
            <person name="Nakamura H."/>
            <person name="Ohtoshi R."/>
            <person name="Moran D.A.P."/>
            <person name="Shinohara A."/>
            <person name="Yoshida Y."/>
            <person name="Fujiwara M."/>
            <person name="Mori M."/>
            <person name="Tomita M."/>
            <person name="Arakawa K."/>
        </authorList>
    </citation>
    <scope>NUCLEOTIDE SEQUENCE [LARGE SCALE GENOMIC DNA]</scope>
</reference>
<organism evidence="1 2">
    <name type="scientific">Araneus ventricosus</name>
    <name type="common">Orbweaver spider</name>
    <name type="synonym">Epeira ventricosa</name>
    <dbReference type="NCBI Taxonomy" id="182803"/>
    <lineage>
        <taxon>Eukaryota</taxon>
        <taxon>Metazoa</taxon>
        <taxon>Ecdysozoa</taxon>
        <taxon>Arthropoda</taxon>
        <taxon>Chelicerata</taxon>
        <taxon>Arachnida</taxon>
        <taxon>Araneae</taxon>
        <taxon>Araneomorphae</taxon>
        <taxon>Entelegynae</taxon>
        <taxon>Araneoidea</taxon>
        <taxon>Araneidae</taxon>
        <taxon>Araneus</taxon>
    </lineage>
</organism>
<proteinExistence type="predicted"/>
<name>A0A4Y2DMP4_ARAVE</name>
<dbReference type="Proteomes" id="UP000499080">
    <property type="component" value="Unassembled WGS sequence"/>
</dbReference>
<evidence type="ECO:0000313" key="1">
    <source>
        <dbReference type="EMBL" id="GBM17467.1"/>
    </source>
</evidence>
<keyword evidence="2" id="KW-1185">Reference proteome</keyword>